<dbReference type="EMBL" id="SOAW01000001">
    <property type="protein sequence ID" value="TDT34224.1"/>
    <property type="molecule type" value="Genomic_DNA"/>
</dbReference>
<name>A0A4R7JA76_9ACTN</name>
<dbReference type="RefSeq" id="WP_133754628.1">
    <property type="nucleotide sequence ID" value="NZ_CP171129.1"/>
</dbReference>
<gene>
    <name evidence="1" type="ORF">CLV29_1880</name>
</gene>
<evidence type="ECO:0000313" key="1">
    <source>
        <dbReference type="EMBL" id="TDT34224.1"/>
    </source>
</evidence>
<keyword evidence="2" id="KW-1185">Reference proteome</keyword>
<dbReference type="Proteomes" id="UP000295371">
    <property type="component" value="Unassembled WGS sequence"/>
</dbReference>
<accession>A0A4R7JA76</accession>
<proteinExistence type="predicted"/>
<reference evidence="1 2" key="1">
    <citation type="submission" date="2019-03" db="EMBL/GenBank/DDBJ databases">
        <title>Genomic Encyclopedia of Archaeal and Bacterial Type Strains, Phase II (KMG-II): from individual species to whole genera.</title>
        <authorList>
            <person name="Goeker M."/>
        </authorList>
    </citation>
    <scope>NUCLEOTIDE SEQUENCE [LARGE SCALE GENOMIC DNA]</scope>
    <source>
        <strain evidence="1 2">DSM 24323</strain>
    </source>
</reference>
<dbReference type="AlphaFoldDB" id="A0A4R7JA76"/>
<sequence length="123" mass="12076">MSASVLLASSMTMVVLLLGLVVDGGRQLAAQQRAEAIALQAARAGADAGAAGSLVGAFDAARAGHAARQALGDAGVEGRVSVADARIRVVTEVSSPTVFLAAIGIGSVSAEGRAEAALLPRTP</sequence>
<organism evidence="1 2">
    <name type="scientific">Naumannella halotolerans</name>
    <dbReference type="NCBI Taxonomy" id="993414"/>
    <lineage>
        <taxon>Bacteria</taxon>
        <taxon>Bacillati</taxon>
        <taxon>Actinomycetota</taxon>
        <taxon>Actinomycetes</taxon>
        <taxon>Propionibacteriales</taxon>
        <taxon>Propionibacteriaceae</taxon>
        <taxon>Naumannella</taxon>
    </lineage>
</organism>
<protein>
    <submittedName>
        <fullName evidence="1">Putative Flp pilus-assembly TadE/G-like protein</fullName>
    </submittedName>
</protein>
<comment type="caution">
    <text evidence="1">The sequence shown here is derived from an EMBL/GenBank/DDBJ whole genome shotgun (WGS) entry which is preliminary data.</text>
</comment>
<evidence type="ECO:0000313" key="2">
    <source>
        <dbReference type="Proteomes" id="UP000295371"/>
    </source>
</evidence>